<accession>A0AAN5IA43</accession>
<keyword evidence="5" id="KW-0862">Zinc</keyword>
<organism evidence="10 11">
    <name type="scientific">Pristionchus mayeri</name>
    <dbReference type="NCBI Taxonomy" id="1317129"/>
    <lineage>
        <taxon>Eukaryota</taxon>
        <taxon>Metazoa</taxon>
        <taxon>Ecdysozoa</taxon>
        <taxon>Nematoda</taxon>
        <taxon>Chromadorea</taxon>
        <taxon>Rhabditida</taxon>
        <taxon>Rhabditina</taxon>
        <taxon>Diplogasteromorpha</taxon>
        <taxon>Diplogasteroidea</taxon>
        <taxon>Neodiplogasteridae</taxon>
        <taxon>Pristionchus</taxon>
    </lineage>
</organism>
<feature type="domain" description="C2H2-type" evidence="9">
    <location>
        <begin position="259"/>
        <end position="286"/>
    </location>
</feature>
<dbReference type="Proteomes" id="UP001328107">
    <property type="component" value="Unassembled WGS sequence"/>
</dbReference>
<evidence type="ECO:0000256" key="5">
    <source>
        <dbReference type="ARBA" id="ARBA00022833"/>
    </source>
</evidence>
<evidence type="ECO:0000256" key="2">
    <source>
        <dbReference type="ARBA" id="ARBA00022723"/>
    </source>
</evidence>
<proteinExistence type="predicted"/>
<evidence type="ECO:0000313" key="11">
    <source>
        <dbReference type="Proteomes" id="UP001328107"/>
    </source>
</evidence>
<dbReference type="PANTHER" id="PTHR16515">
    <property type="entry name" value="PR DOMAIN ZINC FINGER PROTEIN"/>
    <property type="match status" value="1"/>
</dbReference>
<name>A0AAN5IA43_9BILA</name>
<comment type="caution">
    <text evidence="10">The sequence shown here is derived from an EMBL/GenBank/DDBJ whole genome shotgun (WGS) entry which is preliminary data.</text>
</comment>
<evidence type="ECO:0000256" key="7">
    <source>
        <dbReference type="PROSITE-ProRule" id="PRU00042"/>
    </source>
</evidence>
<feature type="non-terminal residue" evidence="10">
    <location>
        <position position="1"/>
    </location>
</feature>
<feature type="compositionally biased region" description="Acidic residues" evidence="8">
    <location>
        <begin position="96"/>
        <end position="107"/>
    </location>
</feature>
<feature type="domain" description="C2H2-type" evidence="9">
    <location>
        <begin position="203"/>
        <end position="227"/>
    </location>
</feature>
<feature type="non-terminal residue" evidence="10">
    <location>
        <position position="309"/>
    </location>
</feature>
<feature type="domain" description="C2H2-type" evidence="9">
    <location>
        <begin position="175"/>
        <end position="198"/>
    </location>
</feature>
<evidence type="ECO:0000256" key="1">
    <source>
        <dbReference type="ARBA" id="ARBA00004123"/>
    </source>
</evidence>
<dbReference type="Pfam" id="PF13912">
    <property type="entry name" value="zf-C2H2_6"/>
    <property type="match status" value="1"/>
</dbReference>
<dbReference type="SUPFAM" id="SSF57667">
    <property type="entry name" value="beta-beta-alpha zinc fingers"/>
    <property type="match status" value="2"/>
</dbReference>
<dbReference type="InterPro" id="IPR036236">
    <property type="entry name" value="Znf_C2H2_sf"/>
</dbReference>
<keyword evidence="4 7" id="KW-0863">Zinc-finger</keyword>
<dbReference type="PROSITE" id="PS50157">
    <property type="entry name" value="ZINC_FINGER_C2H2_2"/>
    <property type="match status" value="4"/>
</dbReference>
<dbReference type="GO" id="GO:0008270">
    <property type="term" value="F:zinc ion binding"/>
    <property type="evidence" value="ECO:0007669"/>
    <property type="project" value="UniProtKB-KW"/>
</dbReference>
<evidence type="ECO:0000256" key="3">
    <source>
        <dbReference type="ARBA" id="ARBA00022737"/>
    </source>
</evidence>
<dbReference type="InterPro" id="IPR050331">
    <property type="entry name" value="Zinc_finger"/>
</dbReference>
<dbReference type="InterPro" id="IPR013087">
    <property type="entry name" value="Znf_C2H2_type"/>
</dbReference>
<evidence type="ECO:0000313" key="10">
    <source>
        <dbReference type="EMBL" id="GMR56685.1"/>
    </source>
</evidence>
<evidence type="ECO:0000259" key="9">
    <source>
        <dbReference type="PROSITE" id="PS50157"/>
    </source>
</evidence>
<gene>
    <name evidence="10" type="ORF">PMAYCL1PPCAC_26880</name>
</gene>
<dbReference type="PANTHER" id="PTHR16515:SF49">
    <property type="entry name" value="GASTRULA ZINC FINGER PROTEIN XLCGF49.1-LIKE-RELATED"/>
    <property type="match status" value="1"/>
</dbReference>
<feature type="region of interest" description="Disordered" evidence="8">
    <location>
        <begin position="1"/>
        <end position="125"/>
    </location>
</feature>
<keyword evidence="2" id="KW-0479">Metal-binding</keyword>
<dbReference type="GO" id="GO:0005634">
    <property type="term" value="C:nucleus"/>
    <property type="evidence" value="ECO:0007669"/>
    <property type="project" value="UniProtKB-SubCell"/>
</dbReference>
<evidence type="ECO:0000256" key="6">
    <source>
        <dbReference type="ARBA" id="ARBA00023242"/>
    </source>
</evidence>
<feature type="domain" description="C2H2-type" evidence="9">
    <location>
        <begin position="231"/>
        <end position="259"/>
    </location>
</feature>
<sequence>ELSVEGRETDEEAKDAFPSRQSDTNEMGGDLMEKREEEDQSIDNTANIPMVPLSDPIFMAEPQGGEKLPVERRESEEMTDDPIDLPNDQFDPMDGMAEDPDENEEEENIPKDSDENGEVGTRRRSLRLIKKTEPVDYSGAEEEPAPKKLKADIMQKSDKQPIVRGKNEGKTKKSVVCSECGKEYASYQALHYHINTIHLDISVKCWMCFKSFSTNQGLEYHFTTHSGVWLYKCPVCDNPCRTTNSLNQHIRDVHKMKPYSCLTCDSHFNLKSDIKKHLDDNEGHTPRELVRTVGLACLAKCHNRALVRM</sequence>
<evidence type="ECO:0000256" key="4">
    <source>
        <dbReference type="ARBA" id="ARBA00022771"/>
    </source>
</evidence>
<dbReference type="AlphaFoldDB" id="A0AAN5IA43"/>
<dbReference type="SMART" id="SM00355">
    <property type="entry name" value="ZnF_C2H2"/>
    <property type="match status" value="4"/>
</dbReference>
<protein>
    <recommendedName>
        <fullName evidence="9">C2H2-type domain-containing protein</fullName>
    </recommendedName>
</protein>
<keyword evidence="6" id="KW-0539">Nucleus</keyword>
<comment type="subcellular location">
    <subcellularLocation>
        <location evidence="1">Nucleus</location>
    </subcellularLocation>
</comment>
<dbReference type="Pfam" id="PF00096">
    <property type="entry name" value="zf-C2H2"/>
    <property type="match status" value="2"/>
</dbReference>
<reference evidence="11" key="1">
    <citation type="submission" date="2022-10" db="EMBL/GenBank/DDBJ databases">
        <title>Genome assembly of Pristionchus species.</title>
        <authorList>
            <person name="Yoshida K."/>
            <person name="Sommer R.J."/>
        </authorList>
    </citation>
    <scope>NUCLEOTIDE SEQUENCE [LARGE SCALE GENOMIC DNA]</scope>
    <source>
        <strain evidence="11">RS5460</strain>
    </source>
</reference>
<dbReference type="PROSITE" id="PS00028">
    <property type="entry name" value="ZINC_FINGER_C2H2_1"/>
    <property type="match status" value="3"/>
</dbReference>
<dbReference type="GO" id="GO:0010468">
    <property type="term" value="P:regulation of gene expression"/>
    <property type="evidence" value="ECO:0007669"/>
    <property type="project" value="TreeGrafter"/>
</dbReference>
<keyword evidence="3" id="KW-0677">Repeat</keyword>
<dbReference type="Gene3D" id="3.30.160.60">
    <property type="entry name" value="Classic Zinc Finger"/>
    <property type="match status" value="2"/>
</dbReference>
<dbReference type="EMBL" id="BTRK01000006">
    <property type="protein sequence ID" value="GMR56685.1"/>
    <property type="molecule type" value="Genomic_DNA"/>
</dbReference>
<keyword evidence="11" id="KW-1185">Reference proteome</keyword>
<evidence type="ECO:0000256" key="8">
    <source>
        <dbReference type="SAM" id="MobiDB-lite"/>
    </source>
</evidence>